<evidence type="ECO:0000256" key="1">
    <source>
        <dbReference type="ARBA" id="ARBA00022737"/>
    </source>
</evidence>
<evidence type="ECO:0000313" key="5">
    <source>
        <dbReference type="EMBL" id="MCG2589978.1"/>
    </source>
</evidence>
<keyword evidence="2 3" id="KW-0040">ANK repeat</keyword>
<dbReference type="PANTHER" id="PTHR23206">
    <property type="entry name" value="MASK PROTEIN"/>
    <property type="match status" value="1"/>
</dbReference>
<evidence type="ECO:0000256" key="4">
    <source>
        <dbReference type="SAM" id="SignalP"/>
    </source>
</evidence>
<dbReference type="Pfam" id="PF12796">
    <property type="entry name" value="Ank_2"/>
    <property type="match status" value="2"/>
</dbReference>
<feature type="repeat" description="ANK" evidence="3">
    <location>
        <begin position="92"/>
        <end position="124"/>
    </location>
</feature>
<comment type="caution">
    <text evidence="5">The sequence shown here is derived from an EMBL/GenBank/DDBJ whole genome shotgun (WGS) entry which is preliminary data.</text>
</comment>
<dbReference type="Proteomes" id="UP001165366">
    <property type="component" value="Unassembled WGS sequence"/>
</dbReference>
<keyword evidence="6" id="KW-1185">Reference proteome</keyword>
<name>A0ABS9KGL7_9BACT</name>
<evidence type="ECO:0000256" key="2">
    <source>
        <dbReference type="ARBA" id="ARBA00023043"/>
    </source>
</evidence>
<feature type="signal peptide" evidence="4">
    <location>
        <begin position="1"/>
        <end position="23"/>
    </location>
</feature>
<accession>A0ABS9KGL7</accession>
<dbReference type="RefSeq" id="WP_237855335.1">
    <property type="nucleotide sequence ID" value="NZ_JAKLWS010000024.1"/>
</dbReference>
<keyword evidence="1" id="KW-0677">Repeat</keyword>
<feature type="chain" id="PRO_5045130081" evidence="4">
    <location>
        <begin position="24"/>
        <end position="227"/>
    </location>
</feature>
<dbReference type="PROSITE" id="PS50088">
    <property type="entry name" value="ANK_REPEAT"/>
    <property type="match status" value="4"/>
</dbReference>
<proteinExistence type="predicted"/>
<reference evidence="5" key="1">
    <citation type="submission" date="2022-01" db="EMBL/GenBank/DDBJ databases">
        <authorList>
            <person name="Wang Y."/>
        </authorList>
    </citation>
    <scope>NUCLEOTIDE SEQUENCE</scope>
    <source>
        <strain evidence="5">WB101</strain>
    </source>
</reference>
<feature type="repeat" description="ANK" evidence="3">
    <location>
        <begin position="125"/>
        <end position="157"/>
    </location>
</feature>
<dbReference type="InterPro" id="IPR036770">
    <property type="entry name" value="Ankyrin_rpt-contain_sf"/>
</dbReference>
<dbReference type="SUPFAM" id="SSF48403">
    <property type="entry name" value="Ankyrin repeat"/>
    <property type="match status" value="1"/>
</dbReference>
<dbReference type="SMART" id="SM00248">
    <property type="entry name" value="ANK"/>
    <property type="match status" value="6"/>
</dbReference>
<dbReference type="Gene3D" id="1.25.40.20">
    <property type="entry name" value="Ankyrin repeat-containing domain"/>
    <property type="match status" value="2"/>
</dbReference>
<dbReference type="EMBL" id="JAKLWS010000024">
    <property type="protein sequence ID" value="MCG2589978.1"/>
    <property type="molecule type" value="Genomic_DNA"/>
</dbReference>
<organism evidence="5 6">
    <name type="scientific">Rhodohalobacter sulfatireducens</name>
    <dbReference type="NCBI Taxonomy" id="2911366"/>
    <lineage>
        <taxon>Bacteria</taxon>
        <taxon>Pseudomonadati</taxon>
        <taxon>Balneolota</taxon>
        <taxon>Balneolia</taxon>
        <taxon>Balneolales</taxon>
        <taxon>Balneolaceae</taxon>
        <taxon>Rhodohalobacter</taxon>
    </lineage>
</organism>
<dbReference type="PANTHER" id="PTHR23206:SF8">
    <property type="entry name" value="ANKYRIN REPEAT AND KH DOMAIN-CONTAINING 1"/>
    <property type="match status" value="1"/>
</dbReference>
<gene>
    <name evidence="5" type="ORF">L6773_15480</name>
</gene>
<dbReference type="InterPro" id="IPR051631">
    <property type="entry name" value="Ankyrin-KH/SAM_domain"/>
</dbReference>
<dbReference type="InterPro" id="IPR002110">
    <property type="entry name" value="Ankyrin_rpt"/>
</dbReference>
<feature type="repeat" description="ANK" evidence="3">
    <location>
        <begin position="59"/>
        <end position="91"/>
    </location>
</feature>
<evidence type="ECO:0000256" key="3">
    <source>
        <dbReference type="PROSITE-ProRule" id="PRU00023"/>
    </source>
</evidence>
<dbReference type="PROSITE" id="PS50297">
    <property type="entry name" value="ANK_REP_REGION"/>
    <property type="match status" value="4"/>
</dbReference>
<evidence type="ECO:0000313" key="6">
    <source>
        <dbReference type="Proteomes" id="UP001165366"/>
    </source>
</evidence>
<protein>
    <submittedName>
        <fullName evidence="5">Ankyrin repeat domain-containing protein</fullName>
    </submittedName>
</protein>
<dbReference type="PRINTS" id="PR01415">
    <property type="entry name" value="ANKYRIN"/>
</dbReference>
<keyword evidence="4" id="KW-0732">Signal</keyword>
<sequence>MKTHKVISILTILVVFATSSVFAQSNHEKKMFEALKMNDISSIHKFIEDGADINAQNNKGNTALHYAISEGNEEMVKSLIKLGANVNEMNAHYNTPLTIAIINERNQVVDILLQAGANPNYGNNDKMTPTHIAALTGNYDSMTSLIANQADINIMSETGVTPLMLAAAKGHYDVVNLLLRNDAKDLVNRNGESALKWAKQNGHTSVAEILATNPTITASNLADSKVQ</sequence>
<reference evidence="5" key="2">
    <citation type="submission" date="2024-05" db="EMBL/GenBank/DDBJ databases">
        <title>Rhodohalobacter halophilus gen. nov., sp. nov., a moderately halophilic member of the family Balneolaceae.</title>
        <authorList>
            <person name="Xia J."/>
        </authorList>
    </citation>
    <scope>NUCLEOTIDE SEQUENCE</scope>
    <source>
        <strain evidence="5">WB101</strain>
    </source>
</reference>
<feature type="repeat" description="ANK" evidence="3">
    <location>
        <begin position="158"/>
        <end position="183"/>
    </location>
</feature>